<dbReference type="Pfam" id="PF04922">
    <property type="entry name" value="DIE2_ALG10"/>
    <property type="match status" value="1"/>
</dbReference>
<name>A0A1Y2HHL5_9FUNG</name>
<feature type="transmembrane region" description="Helical" evidence="15">
    <location>
        <begin position="516"/>
        <end position="535"/>
    </location>
</feature>
<dbReference type="STRING" id="765915.A0A1Y2HHL5"/>
<evidence type="ECO:0000256" key="14">
    <source>
        <dbReference type="ARBA" id="ARBA00048064"/>
    </source>
</evidence>
<dbReference type="PANTHER" id="PTHR12989">
    <property type="entry name" value="ALPHA-1,2-GLUCOSYLTRANSFERASE ALG10"/>
    <property type="match status" value="1"/>
</dbReference>
<evidence type="ECO:0000256" key="6">
    <source>
        <dbReference type="ARBA" id="ARBA00022676"/>
    </source>
</evidence>
<comment type="subcellular location">
    <subcellularLocation>
        <location evidence="1">Endoplasmic reticulum membrane</location>
        <topology evidence="1">Multi-pass membrane protein</topology>
    </subcellularLocation>
</comment>
<dbReference type="GO" id="GO:0006488">
    <property type="term" value="P:dolichol-linked oligosaccharide biosynthetic process"/>
    <property type="evidence" value="ECO:0007669"/>
    <property type="project" value="InterPro"/>
</dbReference>
<feature type="transmembrane region" description="Helical" evidence="15">
    <location>
        <begin position="12"/>
        <end position="33"/>
    </location>
</feature>
<comment type="caution">
    <text evidence="16">The sequence shown here is derived from an EMBL/GenBank/DDBJ whole genome shotgun (WGS) entry which is preliminary data.</text>
</comment>
<reference evidence="16 17" key="1">
    <citation type="submission" date="2016-07" db="EMBL/GenBank/DDBJ databases">
        <title>Pervasive Adenine N6-methylation of Active Genes in Fungi.</title>
        <authorList>
            <consortium name="DOE Joint Genome Institute"/>
            <person name="Mondo S.J."/>
            <person name="Dannebaum R.O."/>
            <person name="Kuo R.C."/>
            <person name="Labutti K."/>
            <person name="Haridas S."/>
            <person name="Kuo A."/>
            <person name="Salamov A."/>
            <person name="Ahrendt S.R."/>
            <person name="Lipzen A."/>
            <person name="Sullivan W."/>
            <person name="Andreopoulos W.B."/>
            <person name="Clum A."/>
            <person name="Lindquist E."/>
            <person name="Daum C."/>
            <person name="Ramamoorthy G.K."/>
            <person name="Gryganskyi A."/>
            <person name="Culley D."/>
            <person name="Magnuson J.K."/>
            <person name="James T.Y."/>
            <person name="O'Malley M.A."/>
            <person name="Stajich J.E."/>
            <person name="Spatafora J.W."/>
            <person name="Visel A."/>
            <person name="Grigoriev I.V."/>
        </authorList>
    </citation>
    <scope>NUCLEOTIDE SEQUENCE [LARGE SCALE GENOMIC DNA]</scope>
    <source>
        <strain evidence="16 17">PL171</strain>
    </source>
</reference>
<feature type="transmembrane region" description="Helical" evidence="15">
    <location>
        <begin position="475"/>
        <end position="496"/>
    </location>
</feature>
<keyword evidence="11 15" id="KW-0472">Membrane</keyword>
<sequence length="556" mass="61601">MSSPPPSRAKALATRILTWHLPVLAIVAAWAAVSTQVKDPYMDEPFHAPQARAYCAGNWDTWDPKLTTPPGLYLVSLAILRPLALLLRAIPPTMLPSALQLGPPATATEVIPPALCTLPMLRLTSTLLSILLLSLCMATVRDVSREQQVDTALAQLASPTSAKSASSTSKIQSDDQLKQIMTSASSGPLSLSPALAAWNALNAWLHPIAVFFYAMYYTDTASSVLVLAAYLLARRRWYWLSGLVGLASILVRQTNAIWLCFSAGVTLVARIRHAEARRLLLSQPHALPAWVLGTCPEYTFAAWLADHLALVRAVVSRYRAKSFRVLAPATLALGVAAAAARANGGLLAGDKDNHKLAVHVPQVMYCTVAVFALCLPIVVTLADLSAYVVFTLRKLRSRRGFSVMFVVFSLMLLAVHFLSYTHPFLLADNRHVTFYLWKNVMRAHWAAKYLLVPVYFMAGWFLYRRMGMDQGSLFISVYATAVALTLVPSPLVEVRYFILPALMYRLHCVERKPWKLAVESALHLVVAGVAWWVFLDEEKWGFEWASEPGVRMRFMW</sequence>
<proteinExistence type="inferred from homology"/>
<comment type="similarity">
    <text evidence="3">Belongs to the ALG10 glucosyltransferase family.</text>
</comment>
<keyword evidence="6" id="KW-0328">Glycosyltransferase</keyword>
<dbReference type="OrthoDB" id="4769at2759"/>
<comment type="catalytic activity">
    <reaction evidence="14">
        <text>an alpha-D-Glc-(1-&gt;3)-alpha-D-Glc-(1-&gt;3)-alpha-D-Man-(1-&gt;2)-alpha-D-Man-(1-&gt;2)-alpha-D-Man-(1-&gt;3)-[alpha-D-Man-(1-&gt;2)-alpha-D-Man-(1-&gt;3)-[alpha-D-Man-(1-&gt;2)-alpha-D-Man-(1-&gt;6)]-alpha-D-Man-(1-&gt;6)]-beta-D-Man-(1-&gt;4)-beta-D-GlcNAc-(1-&gt;4)-alpha-D-GlcNAc-diphospho-di-trans,poly-cis-dolichol + a di-trans,poly-cis-dolichyl beta-D-glucosyl phosphate = a alpha-D-Glc-(1-&gt;2)-alpha-D-Glc-(1-&gt;3)-alpha-D-Glc-(1-&gt;3)-alpha-D-Man-(1-&gt;2)-alpha-D-Man-(1-&gt;2)-alpha-D-Man-(1-&gt;3)-[alpha-D-Man-(1-&gt;2)-alpha-D-Man-(1-&gt;3)-[alpha-D-Man-(1-&gt;2)-alpha-D-Man-(1-&gt;6)]-alpha-D-Man-(1-&gt;6)]-beta-D-Man-(1-&gt;4)-beta-D-GlcNAc-(1-&gt;4)-alpha-D-GlcNAc-diphospho-di-trans,poly-cis-dolichol + a di-trans,poly-cis-dolichyl phosphate + H(+)</text>
        <dbReference type="Rhea" id="RHEA:29543"/>
        <dbReference type="Rhea" id="RHEA-COMP:19498"/>
        <dbReference type="Rhea" id="RHEA-COMP:19502"/>
        <dbReference type="Rhea" id="RHEA-COMP:19512"/>
        <dbReference type="Rhea" id="RHEA-COMP:19522"/>
        <dbReference type="ChEBI" id="CHEBI:15378"/>
        <dbReference type="ChEBI" id="CHEBI:57525"/>
        <dbReference type="ChEBI" id="CHEBI:57683"/>
        <dbReference type="ChEBI" id="CHEBI:132522"/>
        <dbReference type="ChEBI" id="CHEBI:132523"/>
        <dbReference type="EC" id="2.4.1.256"/>
    </reaction>
    <physiologicalReaction direction="left-to-right" evidence="14">
        <dbReference type="Rhea" id="RHEA:29544"/>
    </physiologicalReaction>
</comment>
<evidence type="ECO:0000256" key="7">
    <source>
        <dbReference type="ARBA" id="ARBA00022679"/>
    </source>
</evidence>
<dbReference type="GO" id="GO:0005789">
    <property type="term" value="C:endoplasmic reticulum membrane"/>
    <property type="evidence" value="ECO:0007669"/>
    <property type="project" value="UniProtKB-SubCell"/>
</dbReference>
<feature type="transmembrane region" description="Helical" evidence="15">
    <location>
        <begin position="362"/>
        <end position="390"/>
    </location>
</feature>
<evidence type="ECO:0000256" key="5">
    <source>
        <dbReference type="ARBA" id="ARBA00018512"/>
    </source>
</evidence>
<keyword evidence="8 15" id="KW-0812">Transmembrane</keyword>
<feature type="transmembrane region" description="Helical" evidence="15">
    <location>
        <begin position="323"/>
        <end position="342"/>
    </location>
</feature>
<dbReference type="GO" id="GO:0106073">
    <property type="term" value="F:dolichyl pyrophosphate Glc2Man9GlcNAc2 alpha-1,2-glucosyltransferase activity"/>
    <property type="evidence" value="ECO:0007669"/>
    <property type="project" value="UniProtKB-EC"/>
</dbReference>
<evidence type="ECO:0000256" key="3">
    <source>
        <dbReference type="ARBA" id="ARBA00010600"/>
    </source>
</evidence>
<comment type="pathway">
    <text evidence="2">Protein modification; protein glycosylation.</text>
</comment>
<keyword evidence="9" id="KW-0256">Endoplasmic reticulum</keyword>
<dbReference type="InterPro" id="IPR016900">
    <property type="entry name" value="Alg10"/>
</dbReference>
<evidence type="ECO:0000256" key="11">
    <source>
        <dbReference type="ARBA" id="ARBA00023136"/>
    </source>
</evidence>
<feature type="transmembrane region" description="Helical" evidence="15">
    <location>
        <begin position="208"/>
        <end position="232"/>
    </location>
</feature>
<keyword evidence="17" id="KW-1185">Reference proteome</keyword>
<evidence type="ECO:0000256" key="15">
    <source>
        <dbReference type="SAM" id="Phobius"/>
    </source>
</evidence>
<evidence type="ECO:0000256" key="1">
    <source>
        <dbReference type="ARBA" id="ARBA00004477"/>
    </source>
</evidence>
<dbReference type="AlphaFoldDB" id="A0A1Y2HHL5"/>
<dbReference type="EC" id="2.4.1.256" evidence="4"/>
<evidence type="ECO:0000313" key="16">
    <source>
        <dbReference type="EMBL" id="ORZ34088.1"/>
    </source>
</evidence>
<feature type="transmembrane region" description="Helical" evidence="15">
    <location>
        <begin position="402"/>
        <end position="425"/>
    </location>
</feature>
<evidence type="ECO:0000256" key="4">
    <source>
        <dbReference type="ARBA" id="ARBA00011967"/>
    </source>
</evidence>
<keyword evidence="7" id="KW-0808">Transferase</keyword>
<comment type="function">
    <text evidence="13">Dol-P-Glc:Glc(2)Man(9)GlcNAc(2)-PP-Dol alpha-1,2-glucosyltransferase that operates in the biosynthetic pathway of dolichol-linked oligosaccharides, the glycan precursors employed in protein asparagine (N)-glycosylation. The assembly of dolichol-linked oligosaccharides begins on the cytosolic side of the endoplasmic reticulum membrane and finishes in its lumen. The sequential addition of sugars to dolichol pyrophosphate produces dolichol-linked oligosaccharides containing fourteen sugars, including two GlcNAcs, nine mannoses and three glucoses. Once assembled, the oligosaccharide is transferred from the lipid to nascent proteins by oligosaccharyltransferases. In the lumen of the endoplasmic reticulum, adds the third and last glucose residue from dolichyl phosphate glucose (Dol-P-Glc) onto the lipid-linked oligosaccharide intermediate Glc(2)Man(9)GlcNAc(2)-PP-Dol to produce Glc(3)Man(9)GlcNAc(2)-PP-Dol.</text>
</comment>
<dbReference type="EMBL" id="MCFL01000031">
    <property type="protein sequence ID" value="ORZ34088.1"/>
    <property type="molecule type" value="Genomic_DNA"/>
</dbReference>
<evidence type="ECO:0000256" key="2">
    <source>
        <dbReference type="ARBA" id="ARBA00004922"/>
    </source>
</evidence>
<evidence type="ECO:0000256" key="12">
    <source>
        <dbReference type="ARBA" id="ARBA00032069"/>
    </source>
</evidence>
<dbReference type="PANTHER" id="PTHR12989:SF10">
    <property type="entry name" value="DOL-P-GLC:GLC(2)MAN(9)GLCNAC(2)-PP-DOL ALPHA-1,2-GLUCOSYLTRANSFERASE-RELATED"/>
    <property type="match status" value="1"/>
</dbReference>
<accession>A0A1Y2HHL5</accession>
<dbReference type="Proteomes" id="UP000193411">
    <property type="component" value="Unassembled WGS sequence"/>
</dbReference>
<evidence type="ECO:0000256" key="8">
    <source>
        <dbReference type="ARBA" id="ARBA00022692"/>
    </source>
</evidence>
<evidence type="ECO:0000256" key="9">
    <source>
        <dbReference type="ARBA" id="ARBA00022824"/>
    </source>
</evidence>
<evidence type="ECO:0000256" key="13">
    <source>
        <dbReference type="ARBA" id="ARBA00044727"/>
    </source>
</evidence>
<feature type="transmembrane region" description="Helical" evidence="15">
    <location>
        <begin position="244"/>
        <end position="269"/>
    </location>
</feature>
<evidence type="ECO:0000313" key="17">
    <source>
        <dbReference type="Proteomes" id="UP000193411"/>
    </source>
</evidence>
<dbReference type="PIRSF" id="PIRSF028810">
    <property type="entry name" value="Alpha1_2_glucosyltferase_Alg10"/>
    <property type="match status" value="1"/>
</dbReference>
<protein>
    <recommendedName>
        <fullName evidence="5">Dol-P-Glc:Glc(2)Man(9)GlcNAc(2)-PP-Dol alpha-1,2-glucosyltransferase</fullName>
        <ecNumber evidence="4">2.4.1.256</ecNumber>
    </recommendedName>
    <alternativeName>
        <fullName evidence="12">Asparagine-linked glycosylation protein 10</fullName>
    </alternativeName>
</protein>
<organism evidence="16 17">
    <name type="scientific">Catenaria anguillulae PL171</name>
    <dbReference type="NCBI Taxonomy" id="765915"/>
    <lineage>
        <taxon>Eukaryota</taxon>
        <taxon>Fungi</taxon>
        <taxon>Fungi incertae sedis</taxon>
        <taxon>Blastocladiomycota</taxon>
        <taxon>Blastocladiomycetes</taxon>
        <taxon>Blastocladiales</taxon>
        <taxon>Catenariaceae</taxon>
        <taxon>Catenaria</taxon>
    </lineage>
</organism>
<feature type="transmembrane region" description="Helical" evidence="15">
    <location>
        <begin position="445"/>
        <end position="463"/>
    </location>
</feature>
<gene>
    <name evidence="16" type="ORF">BCR44DRAFT_1437073</name>
</gene>
<evidence type="ECO:0000256" key="10">
    <source>
        <dbReference type="ARBA" id="ARBA00022989"/>
    </source>
</evidence>
<keyword evidence="10 15" id="KW-1133">Transmembrane helix</keyword>